<feature type="modified residue" description="4-aspartylphosphate" evidence="1">
    <location>
        <position position="62"/>
    </location>
</feature>
<gene>
    <name evidence="3" type="ORF">ACFPGP_07355</name>
</gene>
<organism evidence="3 4">
    <name type="scientific">Nocardioides taihuensis</name>
    <dbReference type="NCBI Taxonomy" id="1835606"/>
    <lineage>
        <taxon>Bacteria</taxon>
        <taxon>Bacillati</taxon>
        <taxon>Actinomycetota</taxon>
        <taxon>Actinomycetes</taxon>
        <taxon>Propionibacteriales</taxon>
        <taxon>Nocardioidaceae</taxon>
        <taxon>Nocardioides</taxon>
    </lineage>
</organism>
<feature type="domain" description="Response regulatory" evidence="2">
    <location>
        <begin position="8"/>
        <end position="126"/>
    </location>
</feature>
<protein>
    <submittedName>
        <fullName evidence="3">Response regulator</fullName>
    </submittedName>
</protein>
<name>A0ABW0BHL3_9ACTN</name>
<proteinExistence type="predicted"/>
<evidence type="ECO:0000313" key="4">
    <source>
        <dbReference type="Proteomes" id="UP001596087"/>
    </source>
</evidence>
<dbReference type="SMART" id="SM00448">
    <property type="entry name" value="REC"/>
    <property type="match status" value="1"/>
</dbReference>
<keyword evidence="4" id="KW-1185">Reference proteome</keyword>
<accession>A0ABW0BHL3</accession>
<dbReference type="InterPro" id="IPR001789">
    <property type="entry name" value="Sig_transdc_resp-reg_receiver"/>
</dbReference>
<evidence type="ECO:0000256" key="1">
    <source>
        <dbReference type="PROSITE-ProRule" id="PRU00169"/>
    </source>
</evidence>
<dbReference type="SUPFAM" id="SSF52172">
    <property type="entry name" value="CheY-like"/>
    <property type="match status" value="1"/>
</dbReference>
<sequence>MAAAAASHVVVIDDHALFSLAVAVALEAGGRHVRALEVADLGREAAMIEAALTPPPDIALVDLDLGRYGDGRRLIRPLTRAGVDVVVVSAIPDPRDHELCLRRGARAVLTKDRPLEELVALVESLEQERRPVLDT</sequence>
<dbReference type="Pfam" id="PF00072">
    <property type="entry name" value="Response_reg"/>
    <property type="match status" value="1"/>
</dbReference>
<keyword evidence="1" id="KW-0597">Phosphoprotein</keyword>
<dbReference type="PROSITE" id="PS50110">
    <property type="entry name" value="RESPONSE_REGULATORY"/>
    <property type="match status" value="1"/>
</dbReference>
<dbReference type="Proteomes" id="UP001596087">
    <property type="component" value="Unassembled WGS sequence"/>
</dbReference>
<comment type="caution">
    <text evidence="3">The sequence shown here is derived from an EMBL/GenBank/DDBJ whole genome shotgun (WGS) entry which is preliminary data.</text>
</comment>
<evidence type="ECO:0000313" key="3">
    <source>
        <dbReference type="EMBL" id="MFC5176483.1"/>
    </source>
</evidence>
<reference evidence="4" key="1">
    <citation type="journal article" date="2019" name="Int. J. Syst. Evol. Microbiol.">
        <title>The Global Catalogue of Microorganisms (GCM) 10K type strain sequencing project: providing services to taxonomists for standard genome sequencing and annotation.</title>
        <authorList>
            <consortium name="The Broad Institute Genomics Platform"/>
            <consortium name="The Broad Institute Genome Sequencing Center for Infectious Disease"/>
            <person name="Wu L."/>
            <person name="Ma J."/>
        </authorList>
    </citation>
    <scope>NUCLEOTIDE SEQUENCE [LARGE SCALE GENOMIC DNA]</scope>
    <source>
        <strain evidence="4">DFY41</strain>
    </source>
</reference>
<dbReference type="Gene3D" id="3.40.50.2300">
    <property type="match status" value="1"/>
</dbReference>
<dbReference type="InterPro" id="IPR011006">
    <property type="entry name" value="CheY-like_superfamily"/>
</dbReference>
<dbReference type="RefSeq" id="WP_378588842.1">
    <property type="nucleotide sequence ID" value="NZ_JBHSKD010000007.1"/>
</dbReference>
<evidence type="ECO:0000259" key="2">
    <source>
        <dbReference type="PROSITE" id="PS50110"/>
    </source>
</evidence>
<dbReference type="EMBL" id="JBHSKD010000007">
    <property type="protein sequence ID" value="MFC5176483.1"/>
    <property type="molecule type" value="Genomic_DNA"/>
</dbReference>